<evidence type="ECO:0000313" key="1">
    <source>
        <dbReference type="EMBL" id="CAG8752476.1"/>
    </source>
</evidence>
<proteinExistence type="predicted"/>
<sequence>MPKTKSGRKQNAGRKLKVDDEQVMLDDPKKYYNRLTQRNYRKKQKEYQKELEESINSYNSLLETCLIKNAKIDDITKENESLKEKDKSLKEEMDRVIKDKNDSLKLNQNLDKE</sequence>
<accession>A0ACA9QKW1</accession>
<reference evidence="1" key="1">
    <citation type="submission" date="2021-06" db="EMBL/GenBank/DDBJ databases">
        <authorList>
            <person name="Kallberg Y."/>
            <person name="Tangrot J."/>
            <person name="Rosling A."/>
        </authorList>
    </citation>
    <scope>NUCLEOTIDE SEQUENCE</scope>
    <source>
        <strain evidence="1">28 12/20/2015</strain>
    </source>
</reference>
<keyword evidence="2" id="KW-1185">Reference proteome</keyword>
<dbReference type="EMBL" id="CAJVPW010043617">
    <property type="protein sequence ID" value="CAG8752476.1"/>
    <property type="molecule type" value="Genomic_DNA"/>
</dbReference>
<organism evidence="1 2">
    <name type="scientific">Cetraspora pellucida</name>
    <dbReference type="NCBI Taxonomy" id="1433469"/>
    <lineage>
        <taxon>Eukaryota</taxon>
        <taxon>Fungi</taxon>
        <taxon>Fungi incertae sedis</taxon>
        <taxon>Mucoromycota</taxon>
        <taxon>Glomeromycotina</taxon>
        <taxon>Glomeromycetes</taxon>
        <taxon>Diversisporales</taxon>
        <taxon>Gigasporaceae</taxon>
        <taxon>Cetraspora</taxon>
    </lineage>
</organism>
<comment type="caution">
    <text evidence="1">The sequence shown here is derived from an EMBL/GenBank/DDBJ whole genome shotgun (WGS) entry which is preliminary data.</text>
</comment>
<protein>
    <submittedName>
        <fullName evidence="1">11355_t:CDS:1</fullName>
    </submittedName>
</protein>
<name>A0ACA9QKW1_9GLOM</name>
<gene>
    <name evidence="1" type="ORF">SPELUC_LOCUS14578</name>
</gene>
<evidence type="ECO:0000313" key="2">
    <source>
        <dbReference type="Proteomes" id="UP000789366"/>
    </source>
</evidence>
<dbReference type="Proteomes" id="UP000789366">
    <property type="component" value="Unassembled WGS sequence"/>
</dbReference>
<feature type="non-terminal residue" evidence="1">
    <location>
        <position position="113"/>
    </location>
</feature>